<feature type="domain" description="4Fe-4S ferredoxin-type" evidence="1">
    <location>
        <begin position="756"/>
        <end position="786"/>
    </location>
</feature>
<dbReference type="Gene3D" id="3.40.50.740">
    <property type="match status" value="1"/>
</dbReference>
<name>A0A0K1ENC3_CHOCO</name>
<evidence type="ECO:0000259" key="1">
    <source>
        <dbReference type="PROSITE" id="PS51379"/>
    </source>
</evidence>
<keyword evidence="3" id="KW-1185">Reference proteome</keyword>
<dbReference type="OrthoDB" id="9789030at2"/>
<dbReference type="CDD" id="cd10551">
    <property type="entry name" value="PsrB"/>
    <property type="match status" value="1"/>
</dbReference>
<dbReference type="KEGG" id="ccro:CMC5_063550"/>
<dbReference type="InterPro" id="IPR017896">
    <property type="entry name" value="4Fe4S_Fe-S-bd"/>
</dbReference>
<dbReference type="RefSeq" id="WP_050433804.1">
    <property type="nucleotide sequence ID" value="NZ_CP012159.1"/>
</dbReference>
<dbReference type="PANTHER" id="PTHR42783">
    <property type="entry name" value="GLUTAMATE SYNTHASE [NADPH] SMALL CHAIN"/>
    <property type="match status" value="1"/>
</dbReference>
<dbReference type="STRING" id="52.CMC5_063550"/>
<dbReference type="InterPro" id="IPR009010">
    <property type="entry name" value="Asp_de-COase-like_dom_sf"/>
</dbReference>
<organism evidence="2 3">
    <name type="scientific">Chondromyces crocatus</name>
    <dbReference type="NCBI Taxonomy" id="52"/>
    <lineage>
        <taxon>Bacteria</taxon>
        <taxon>Pseudomonadati</taxon>
        <taxon>Myxococcota</taxon>
        <taxon>Polyangia</taxon>
        <taxon>Polyangiales</taxon>
        <taxon>Polyangiaceae</taxon>
        <taxon>Chondromyces</taxon>
    </lineage>
</organism>
<gene>
    <name evidence="2" type="ORF">CMC5_063550</name>
</gene>
<accession>A0A0K1ENC3</accession>
<protein>
    <recommendedName>
        <fullName evidence="1">4Fe-4S ferredoxin-type domain-containing protein</fullName>
    </recommendedName>
</protein>
<evidence type="ECO:0000313" key="3">
    <source>
        <dbReference type="Proteomes" id="UP000067626"/>
    </source>
</evidence>
<dbReference type="Gene3D" id="2.40.40.20">
    <property type="match status" value="1"/>
</dbReference>
<proteinExistence type="predicted"/>
<dbReference type="PROSITE" id="PS51379">
    <property type="entry name" value="4FE4S_FER_2"/>
    <property type="match status" value="2"/>
</dbReference>
<dbReference type="SUPFAM" id="SSF50692">
    <property type="entry name" value="ADC-like"/>
    <property type="match status" value="1"/>
</dbReference>
<evidence type="ECO:0000313" key="2">
    <source>
        <dbReference type="EMBL" id="AKT42132.1"/>
    </source>
</evidence>
<dbReference type="CDD" id="cd02784">
    <property type="entry name" value="MopB_CT_PHLH"/>
    <property type="match status" value="1"/>
</dbReference>
<dbReference type="Pfam" id="PF13247">
    <property type="entry name" value="Fer4_11"/>
    <property type="match status" value="1"/>
</dbReference>
<dbReference type="Gene3D" id="3.30.70.20">
    <property type="match status" value="2"/>
</dbReference>
<dbReference type="Proteomes" id="UP000067626">
    <property type="component" value="Chromosome"/>
</dbReference>
<dbReference type="SUPFAM" id="SSF54862">
    <property type="entry name" value="4Fe-4S ferredoxins"/>
    <property type="match status" value="1"/>
</dbReference>
<dbReference type="EMBL" id="CP012159">
    <property type="protein sequence ID" value="AKT42132.1"/>
    <property type="molecule type" value="Genomic_DNA"/>
</dbReference>
<dbReference type="PANTHER" id="PTHR42783:SF3">
    <property type="entry name" value="GLUTAMATE SYNTHASE [NADPH] SMALL CHAIN-RELATED"/>
    <property type="match status" value="1"/>
</dbReference>
<dbReference type="SUPFAM" id="SSF53706">
    <property type="entry name" value="Formate dehydrogenase/DMSO reductase, domains 1-3"/>
    <property type="match status" value="1"/>
</dbReference>
<dbReference type="PATRIC" id="fig|52.7.peg.6988"/>
<reference evidence="2 3" key="1">
    <citation type="submission" date="2015-07" db="EMBL/GenBank/DDBJ databases">
        <title>Genome analysis of myxobacterium Chondromyces crocatus Cm c5 reveals a high potential for natural compound synthesis and the genetic basis for the loss of fruiting body formation.</title>
        <authorList>
            <person name="Zaburannyi N."/>
            <person name="Bunk B."/>
            <person name="Maier J."/>
            <person name="Overmann J."/>
            <person name="Mueller R."/>
        </authorList>
    </citation>
    <scope>NUCLEOTIDE SEQUENCE [LARGE SCALE GENOMIC DNA]</scope>
    <source>
        <strain evidence="2 3">Cm c5</strain>
    </source>
</reference>
<feature type="domain" description="4Fe-4S ferredoxin-type" evidence="1">
    <location>
        <begin position="811"/>
        <end position="842"/>
    </location>
</feature>
<sequence>MVDDERKIWERAPGEPAAMADLEREFPEGADAPPGVSRREWLKLVGASLALAGATGCNVSRVEGILPYIEDPREVTPGIPRFYATSMELDGFATGLLVQSVHGRPTKVEGNPDHPASLGATGVLEQASVLGLYDPSRARRVRHGSGASSWEALVERFGAPRADRGAGLRFVLLPSSSPLVHDLVGRILERHPEARFAFHAPATSEAAWQGAELAFGRRLSPQRDVSLARVCLSLDADFLSSMPFSLRYARQFAERRRATGPGNEMNRLYVVETALSPTGSMADHRFARTPRGIASFAAAVVAELAQLRGDAAPRGVVDALSKLRAEGEERSLAQAVARDLAQGPGAGLVIAGDRQLPVVHALAHLANALLGSRSAAWTTESPLIQLGAAQQSLSELAEELRGGRVETLVVIEANPSYSTPLALDFSAAIRRAPESIYLGHHENETAADCTWFVPMAHYLESWGVARAWDGTLSTVQPLLRPLFEGRTASELLAVFAGDQRPDARRLLEDAARRNHQGGGFERWWAEALRRGTVEGSAFPRIDAELDEGRLAAALTAFAEGRAPAGSDIGGEAASEVVAEVVFAPCARLYDGRFANNAWLQELPDPVTKLTWDNAALLSPAMAQRLGVENEHVVEVTLDGRSLRTPVLVAPGHADGAVTLHLGYGRRGAEALGVGVGVDTYALHPADASTAAGMVVRRLDGERYPLARTQKHWSTHGRPIALTSTLEAYRAHPDFTASQKGKLPTLLPVVEPRGEQWAMTIDTSICTGCSSCMVACQAENNLHVVGKEEVRKSRDMHWLRIDTYYSGAIEAPEVVHQPMLCQHCEKAPCEYVCPTNATVHSPDGLNEMVYNRCVGTRFCSNNCPYKVRRFNFFDYTERGPLNDRLVRLQRNPEVTVRERGVMEKCTYCVQRIRKAGINARIEGRTVQPGEVVTACQQACPTGAIQFGSLTHREEKVVTWREEPRSYAVLHELGTRPRTAYLARINNPNPEIT</sequence>
<dbReference type="AlphaFoldDB" id="A0A0K1ENC3"/>